<dbReference type="SUPFAM" id="SSF51395">
    <property type="entry name" value="FMN-linked oxidoreductases"/>
    <property type="match status" value="1"/>
</dbReference>
<dbReference type="Pfam" id="PF01070">
    <property type="entry name" value="FMN_dh"/>
    <property type="match status" value="1"/>
</dbReference>
<dbReference type="EMBL" id="MPIN01000004">
    <property type="protein sequence ID" value="OJH39560.1"/>
    <property type="molecule type" value="Genomic_DNA"/>
</dbReference>
<dbReference type="GO" id="GO:0010181">
    <property type="term" value="F:FMN binding"/>
    <property type="evidence" value="ECO:0007669"/>
    <property type="project" value="InterPro"/>
</dbReference>
<feature type="binding site" evidence="5">
    <location>
        <begin position="287"/>
        <end position="291"/>
    </location>
    <ligand>
        <name>FMN</name>
        <dbReference type="ChEBI" id="CHEBI:58210"/>
    </ligand>
</feature>
<dbReference type="PANTHER" id="PTHR10578:SF149">
    <property type="entry name" value="2-HYDROXYACID OXIDASE 2"/>
    <property type="match status" value="1"/>
</dbReference>
<dbReference type="PIRSF" id="PIRSF000138">
    <property type="entry name" value="Al-hdrx_acd_dh"/>
    <property type="match status" value="1"/>
</dbReference>
<comment type="caution">
    <text evidence="7">The sequence shown here is derived from an EMBL/GenBank/DDBJ whole genome shotgun (WGS) entry which is preliminary data.</text>
</comment>
<feature type="binding site" evidence="5">
    <location>
        <position position="155"/>
    </location>
    <ligand>
        <name>FMN</name>
        <dbReference type="ChEBI" id="CHEBI:58210"/>
    </ligand>
</feature>
<feature type="binding site" evidence="5">
    <location>
        <position position="254"/>
    </location>
    <ligand>
        <name>FMN</name>
        <dbReference type="ChEBI" id="CHEBI:58210"/>
    </ligand>
</feature>
<comment type="similarity">
    <text evidence="3">Belongs to the FMN-dependent alpha-hydroxy acid dehydrogenase family.</text>
</comment>
<evidence type="ECO:0000313" key="7">
    <source>
        <dbReference type="EMBL" id="OJH39560.1"/>
    </source>
</evidence>
<dbReference type="InterPro" id="IPR013785">
    <property type="entry name" value="Aldolase_TIM"/>
</dbReference>
<dbReference type="PANTHER" id="PTHR10578">
    <property type="entry name" value="S -2-HYDROXY-ACID OXIDASE-RELATED"/>
    <property type="match status" value="1"/>
</dbReference>
<evidence type="ECO:0000256" key="1">
    <source>
        <dbReference type="ARBA" id="ARBA00001917"/>
    </source>
</evidence>
<keyword evidence="5" id="KW-0285">Flavoprotein</keyword>
<dbReference type="InterPro" id="IPR037396">
    <property type="entry name" value="FMN_HAD"/>
</dbReference>
<proteinExistence type="inferred from homology"/>
<feature type="binding site" evidence="5">
    <location>
        <position position="24"/>
    </location>
    <ligand>
        <name>glyoxylate</name>
        <dbReference type="ChEBI" id="CHEBI:36655"/>
    </ligand>
</feature>
<evidence type="ECO:0000259" key="6">
    <source>
        <dbReference type="PROSITE" id="PS51349"/>
    </source>
</evidence>
<dbReference type="RefSeq" id="WP_071899728.1">
    <property type="nucleotide sequence ID" value="NZ_MPIN01000004.1"/>
</dbReference>
<evidence type="ECO:0000256" key="5">
    <source>
        <dbReference type="PIRSR" id="PIRSR000138-2"/>
    </source>
</evidence>
<comment type="cofactor">
    <cofactor evidence="1">
        <name>FMN</name>
        <dbReference type="ChEBI" id="CHEBI:58210"/>
    </cofactor>
</comment>
<dbReference type="CDD" id="cd02809">
    <property type="entry name" value="alpha_hydroxyacid_oxid_FMN"/>
    <property type="match status" value="1"/>
</dbReference>
<dbReference type="FunFam" id="3.20.20.70:FF:000056">
    <property type="entry name" value="hydroxyacid oxidase 2"/>
    <property type="match status" value="1"/>
</dbReference>
<sequence>MRPVCVGDYEALAREKMEASHWEYFQGGSGEEQTLRANRAAFERVFFRPRVLVDVARCDMSTQLLGTPVSLPVGIAPMAYHCLAHPEGEVATARAAGAVGALTVVSTFSSRKLEDVAQGAQGPLWLQVYCFRRREVTEALIRRAEAAGYKALVLTVDTPRLGRRERDVRNGFSLPAHVRAENFGEELVAALHARQPGASAVATHARETIDPSLTWESLAWLRSITRLPLVLKGVMTGEDAARAASLGIEGLIVSNHGGRQLDGVLPALDALPEVVRAVAGRCEVLMDGGVRRGTDVLKALALGARAVLVGRPVLWGLAAAGPEGVGHVLSLLRDELELAMALAGRPSLDQIDSSLVHAP</sequence>
<feature type="binding site" evidence="5">
    <location>
        <position position="259"/>
    </location>
    <ligand>
        <name>glyoxylate</name>
        <dbReference type="ChEBI" id="CHEBI:36655"/>
    </ligand>
</feature>
<dbReference type="InterPro" id="IPR000262">
    <property type="entry name" value="FMN-dep_DH"/>
</dbReference>
<feature type="binding site" evidence="5">
    <location>
        <begin position="310"/>
        <end position="311"/>
    </location>
    <ligand>
        <name>FMN</name>
        <dbReference type="ChEBI" id="CHEBI:58210"/>
    </ligand>
</feature>
<protein>
    <submittedName>
        <fullName evidence="7">Alpha-hydroxy-acid oxidizing enzyme</fullName>
    </submittedName>
</protein>
<feature type="binding site" evidence="5">
    <location>
        <position position="106"/>
    </location>
    <ligand>
        <name>FMN</name>
        <dbReference type="ChEBI" id="CHEBI:58210"/>
    </ligand>
</feature>
<reference evidence="7 8" key="2">
    <citation type="submission" date="2016-12" db="EMBL/GenBank/DDBJ databases">
        <title>Draft Genome Sequence of Cystobacter ferrugineus Strain Cbfe23.</title>
        <authorList>
            <person name="Akbar S."/>
            <person name="Dowd S.E."/>
            <person name="Stevens D.C."/>
        </authorList>
    </citation>
    <scope>NUCLEOTIDE SEQUENCE [LARGE SCALE GENOMIC DNA]</scope>
    <source>
        <strain evidence="7 8">Cbfe23</strain>
    </source>
</reference>
<feature type="binding site" evidence="5">
    <location>
        <position position="232"/>
    </location>
    <ligand>
        <name>FMN</name>
        <dbReference type="ChEBI" id="CHEBI:58210"/>
    </ligand>
</feature>
<dbReference type="Gene3D" id="3.20.20.70">
    <property type="entry name" value="Aldolase class I"/>
    <property type="match status" value="1"/>
</dbReference>
<reference evidence="8" key="1">
    <citation type="submission" date="2016-11" db="EMBL/GenBank/DDBJ databases">
        <authorList>
            <person name="Shukria A."/>
            <person name="Stevens D.C."/>
        </authorList>
    </citation>
    <scope>NUCLEOTIDE SEQUENCE [LARGE SCALE GENOMIC DNA]</scope>
    <source>
        <strain evidence="8">Cbfe23</strain>
    </source>
</reference>
<feature type="binding site" evidence="5">
    <location>
        <position position="164"/>
    </location>
    <ligand>
        <name>glyoxylate</name>
        <dbReference type="ChEBI" id="CHEBI:36655"/>
    </ligand>
</feature>
<dbReference type="GO" id="GO:0005737">
    <property type="term" value="C:cytoplasm"/>
    <property type="evidence" value="ECO:0007669"/>
    <property type="project" value="UniProtKB-ARBA"/>
</dbReference>
<dbReference type="STRING" id="83449.BON30_18880"/>
<keyword evidence="8" id="KW-1185">Reference proteome</keyword>
<keyword evidence="2" id="KW-0560">Oxidoreductase</keyword>
<feature type="active site" description="Proton acceptor" evidence="4">
    <location>
        <position position="256"/>
    </location>
</feature>
<feature type="binding site" evidence="5">
    <location>
        <position position="256"/>
    </location>
    <ligand>
        <name>glyoxylate</name>
        <dbReference type="ChEBI" id="CHEBI:36655"/>
    </ligand>
</feature>
<dbReference type="Proteomes" id="UP000182229">
    <property type="component" value="Unassembled WGS sequence"/>
</dbReference>
<name>A0A1L9BBB7_9BACT</name>
<evidence type="ECO:0000256" key="4">
    <source>
        <dbReference type="PIRSR" id="PIRSR000138-1"/>
    </source>
</evidence>
<dbReference type="InterPro" id="IPR012133">
    <property type="entry name" value="Alpha-hydoxy_acid_DH_FMN"/>
</dbReference>
<dbReference type="OrthoDB" id="9770452at2"/>
<feature type="binding site" evidence="5">
    <location>
        <begin position="77"/>
        <end position="79"/>
    </location>
    <ligand>
        <name>FMN</name>
        <dbReference type="ChEBI" id="CHEBI:58210"/>
    </ligand>
</feature>
<accession>A0A1L9BBB7</accession>
<dbReference type="InterPro" id="IPR008259">
    <property type="entry name" value="FMN_hydac_DH_AS"/>
</dbReference>
<feature type="domain" description="FMN hydroxy acid dehydrogenase" evidence="6">
    <location>
        <begin position="1"/>
        <end position="359"/>
    </location>
</feature>
<evidence type="ECO:0000256" key="2">
    <source>
        <dbReference type="ARBA" id="ARBA00023002"/>
    </source>
</evidence>
<dbReference type="PROSITE" id="PS00557">
    <property type="entry name" value="FMN_HYDROXY_ACID_DH_1"/>
    <property type="match status" value="1"/>
</dbReference>
<keyword evidence="5" id="KW-0288">FMN</keyword>
<dbReference type="PROSITE" id="PS51349">
    <property type="entry name" value="FMN_HYDROXY_ACID_DH_2"/>
    <property type="match status" value="1"/>
</dbReference>
<dbReference type="AlphaFoldDB" id="A0A1L9BBB7"/>
<evidence type="ECO:0000313" key="8">
    <source>
        <dbReference type="Proteomes" id="UP000182229"/>
    </source>
</evidence>
<evidence type="ECO:0000256" key="3">
    <source>
        <dbReference type="ARBA" id="ARBA00024042"/>
    </source>
</evidence>
<feature type="binding site" evidence="5">
    <location>
        <position position="127"/>
    </location>
    <ligand>
        <name>FMN</name>
        <dbReference type="ChEBI" id="CHEBI:58210"/>
    </ligand>
</feature>
<feature type="binding site" evidence="5">
    <location>
        <position position="129"/>
    </location>
    <ligand>
        <name>glyoxylate</name>
        <dbReference type="ChEBI" id="CHEBI:36655"/>
    </ligand>
</feature>
<organism evidence="7 8">
    <name type="scientific">Cystobacter ferrugineus</name>
    <dbReference type="NCBI Taxonomy" id="83449"/>
    <lineage>
        <taxon>Bacteria</taxon>
        <taxon>Pseudomonadati</taxon>
        <taxon>Myxococcota</taxon>
        <taxon>Myxococcia</taxon>
        <taxon>Myxococcales</taxon>
        <taxon>Cystobacterineae</taxon>
        <taxon>Archangiaceae</taxon>
        <taxon>Cystobacter</taxon>
    </lineage>
</organism>
<dbReference type="GO" id="GO:0016491">
    <property type="term" value="F:oxidoreductase activity"/>
    <property type="evidence" value="ECO:0007669"/>
    <property type="project" value="UniProtKB-KW"/>
</dbReference>
<gene>
    <name evidence="7" type="ORF">BON30_18880</name>
</gene>